<dbReference type="OrthoDB" id="416786at2759"/>
<protein>
    <submittedName>
        <fullName evidence="1">Uncharacterized protein</fullName>
    </submittedName>
</protein>
<sequence length="280" mass="32098">MVDLPGLSTTETKDSDLPQLTVADFQNTMYLNCTPDTPLYKKLDMLSQTLPLTIKDLKNIPTESAMSLIAECFVKKGCFIPYYPNLGVEITHMRHIALRPFWPRLQKNAYSFGLVDSSGRLMGVATNFDAVDFPSLPEYTSPEQQNSKHSFITQIHEYLDNLCNRAKDQLPDESQLERGAMLDKYMYGIPFNALTPSENLYVMYRLMEETHRRAVEHGFQYCMSENSHPYTQNLALFFGCDRLVTDHAHDYVNSKGEKPFDLVPEKIVVTLDLKTYPKRA</sequence>
<accession>A0A1D1URD2</accession>
<dbReference type="AlphaFoldDB" id="A0A1D1URD2"/>
<dbReference type="EMBL" id="BDGG01000002">
    <property type="protein sequence ID" value="GAU92011.1"/>
    <property type="molecule type" value="Genomic_DNA"/>
</dbReference>
<keyword evidence="2" id="KW-1185">Reference proteome</keyword>
<evidence type="ECO:0000313" key="1">
    <source>
        <dbReference type="EMBL" id="GAU92011.1"/>
    </source>
</evidence>
<reference evidence="1 2" key="1">
    <citation type="journal article" date="2016" name="Nat. Commun.">
        <title>Extremotolerant tardigrade genome and improved radiotolerance of human cultured cells by tardigrade-unique protein.</title>
        <authorList>
            <person name="Hashimoto T."/>
            <person name="Horikawa D.D."/>
            <person name="Saito Y."/>
            <person name="Kuwahara H."/>
            <person name="Kozuka-Hata H."/>
            <person name="Shin-I T."/>
            <person name="Minakuchi Y."/>
            <person name="Ohishi K."/>
            <person name="Motoyama A."/>
            <person name="Aizu T."/>
            <person name="Enomoto A."/>
            <person name="Kondo K."/>
            <person name="Tanaka S."/>
            <person name="Hara Y."/>
            <person name="Koshikawa S."/>
            <person name="Sagara H."/>
            <person name="Miura T."/>
            <person name="Yokobori S."/>
            <person name="Miyagawa K."/>
            <person name="Suzuki Y."/>
            <person name="Kubo T."/>
            <person name="Oyama M."/>
            <person name="Kohara Y."/>
            <person name="Fujiyama A."/>
            <person name="Arakawa K."/>
            <person name="Katayama T."/>
            <person name="Toyoda A."/>
            <person name="Kunieda T."/>
        </authorList>
    </citation>
    <scope>NUCLEOTIDE SEQUENCE [LARGE SCALE GENOMIC DNA]</scope>
    <source>
        <strain evidence="1 2">YOKOZUNA-1</strain>
    </source>
</reference>
<gene>
    <name evidence="1" type="primary">RvY_04161-1</name>
    <name evidence="1" type="synonym">RvY_04161.1</name>
    <name evidence="1" type="ORF">RvY_04161</name>
</gene>
<organism evidence="1 2">
    <name type="scientific">Ramazzottius varieornatus</name>
    <name type="common">Water bear</name>
    <name type="synonym">Tardigrade</name>
    <dbReference type="NCBI Taxonomy" id="947166"/>
    <lineage>
        <taxon>Eukaryota</taxon>
        <taxon>Metazoa</taxon>
        <taxon>Ecdysozoa</taxon>
        <taxon>Tardigrada</taxon>
        <taxon>Eutardigrada</taxon>
        <taxon>Parachela</taxon>
        <taxon>Hypsibioidea</taxon>
        <taxon>Ramazzottiidae</taxon>
        <taxon>Ramazzottius</taxon>
    </lineage>
</organism>
<dbReference type="Gene3D" id="3.40.630.30">
    <property type="match status" value="1"/>
</dbReference>
<name>A0A1D1URD2_RAMVA</name>
<evidence type="ECO:0000313" key="2">
    <source>
        <dbReference type="Proteomes" id="UP000186922"/>
    </source>
</evidence>
<comment type="caution">
    <text evidence="1">The sequence shown here is derived from an EMBL/GenBank/DDBJ whole genome shotgun (WGS) entry which is preliminary data.</text>
</comment>
<dbReference type="Proteomes" id="UP000186922">
    <property type="component" value="Unassembled WGS sequence"/>
</dbReference>
<dbReference type="STRING" id="947166.A0A1D1URD2"/>
<proteinExistence type="predicted"/>